<evidence type="ECO:0000256" key="2">
    <source>
        <dbReference type="ARBA" id="ARBA00023125"/>
    </source>
</evidence>
<dbReference type="PROSITE" id="PS50005">
    <property type="entry name" value="TPR"/>
    <property type="match status" value="1"/>
</dbReference>
<keyword evidence="2" id="KW-0238">DNA-binding</keyword>
<keyword evidence="3" id="KW-0804">Transcription</keyword>
<dbReference type="SMART" id="SM00342">
    <property type="entry name" value="HTH_ARAC"/>
    <property type="match status" value="1"/>
</dbReference>
<dbReference type="EMBL" id="JADIMC010000019">
    <property type="protein sequence ID" value="MBO8475681.1"/>
    <property type="molecule type" value="Genomic_DNA"/>
</dbReference>
<dbReference type="Proteomes" id="UP000823598">
    <property type="component" value="Unassembled WGS sequence"/>
</dbReference>
<evidence type="ECO:0000259" key="7">
    <source>
        <dbReference type="PROSITE" id="PS01124"/>
    </source>
</evidence>
<keyword evidence="6" id="KW-1133">Transmembrane helix</keyword>
<dbReference type="InterPro" id="IPR018060">
    <property type="entry name" value="HTH_AraC"/>
</dbReference>
<dbReference type="Pfam" id="PF12833">
    <property type="entry name" value="HTH_18"/>
    <property type="match status" value="1"/>
</dbReference>
<keyword evidence="5" id="KW-0175">Coiled coil</keyword>
<dbReference type="Gene3D" id="1.25.40.10">
    <property type="entry name" value="Tetratricopeptide repeat domain"/>
    <property type="match status" value="1"/>
</dbReference>
<evidence type="ECO:0000256" key="1">
    <source>
        <dbReference type="ARBA" id="ARBA00023015"/>
    </source>
</evidence>
<dbReference type="InterPro" id="IPR011990">
    <property type="entry name" value="TPR-like_helical_dom_sf"/>
</dbReference>
<sequence length="411" mass="48220">MMYYQGEKERAYKYLNEAITMMEGTDYDLKYDNLRYYYNTIILYLLWDERLEESLEALDKLEAVVTSATGEETHISGLEEKELKRLYANRAVALARLYRTEEADECYRKFLSLSDSRDNYLIIPYLFKRGRYDEVIRLNSEREREYVEAGDTINYYMTSIRHSLGRAYFIKGDYKKAALQFERLAALRDSLKDREQRSAAIELATVYDIARKDMQIEKDAAKLRVRNVLLWTVSAIVLILVFAIWRIWRHHLIIKEKNRIQTRTIEELLESKAELEKEKADALATETAETPEAQDESSDFDRICQLLHKDNLFLDPELSRDDIIRMARVPKNKFAQIFKENTGMSFTEYVNGKRMEYAASLLKDNPHFTIEAVAKEVGLSSAQFYKLFQKRFGITPSVFRSNLSSNALVEK</sequence>
<dbReference type="GO" id="GO:0003700">
    <property type="term" value="F:DNA-binding transcription factor activity"/>
    <property type="evidence" value="ECO:0007669"/>
    <property type="project" value="InterPro"/>
</dbReference>
<feature type="transmembrane region" description="Helical" evidence="6">
    <location>
        <begin position="228"/>
        <end position="248"/>
    </location>
</feature>
<dbReference type="InterPro" id="IPR019734">
    <property type="entry name" value="TPR_rpt"/>
</dbReference>
<dbReference type="SUPFAM" id="SSF48452">
    <property type="entry name" value="TPR-like"/>
    <property type="match status" value="2"/>
</dbReference>
<keyword evidence="6" id="KW-0472">Membrane</keyword>
<evidence type="ECO:0000256" key="6">
    <source>
        <dbReference type="SAM" id="Phobius"/>
    </source>
</evidence>
<evidence type="ECO:0000256" key="3">
    <source>
        <dbReference type="ARBA" id="ARBA00023163"/>
    </source>
</evidence>
<comment type="caution">
    <text evidence="8">The sequence shown here is derived from an EMBL/GenBank/DDBJ whole genome shotgun (WGS) entry which is preliminary data.</text>
</comment>
<dbReference type="PANTHER" id="PTHR43280:SF34">
    <property type="entry name" value="ARAC-FAMILY TRANSCRIPTIONAL REGULATOR"/>
    <property type="match status" value="1"/>
</dbReference>
<proteinExistence type="predicted"/>
<dbReference type="InterPro" id="IPR009057">
    <property type="entry name" value="Homeodomain-like_sf"/>
</dbReference>
<evidence type="ECO:0000313" key="9">
    <source>
        <dbReference type="Proteomes" id="UP000823598"/>
    </source>
</evidence>
<feature type="domain" description="HTH araC/xylS-type" evidence="7">
    <location>
        <begin position="301"/>
        <end position="402"/>
    </location>
</feature>
<reference evidence="8" key="2">
    <citation type="journal article" date="2021" name="PeerJ">
        <title>Extensive microbial diversity within the chicken gut microbiome revealed by metagenomics and culture.</title>
        <authorList>
            <person name="Gilroy R."/>
            <person name="Ravi A."/>
            <person name="Getino M."/>
            <person name="Pursley I."/>
            <person name="Horton D.L."/>
            <person name="Alikhan N.F."/>
            <person name="Baker D."/>
            <person name="Gharbi K."/>
            <person name="Hall N."/>
            <person name="Watson M."/>
            <person name="Adriaenssens E.M."/>
            <person name="Foster-Nyarko E."/>
            <person name="Jarju S."/>
            <person name="Secka A."/>
            <person name="Antonio M."/>
            <person name="Oren A."/>
            <person name="Chaudhuri R.R."/>
            <person name="La Ragione R."/>
            <person name="Hildebrand F."/>
            <person name="Pallen M.J."/>
        </authorList>
    </citation>
    <scope>NUCLEOTIDE SEQUENCE</scope>
    <source>
        <strain evidence="8">6919</strain>
    </source>
</reference>
<dbReference type="Gene3D" id="1.10.10.60">
    <property type="entry name" value="Homeodomain-like"/>
    <property type="match status" value="2"/>
</dbReference>
<dbReference type="GO" id="GO:0043565">
    <property type="term" value="F:sequence-specific DNA binding"/>
    <property type="evidence" value="ECO:0007669"/>
    <property type="project" value="InterPro"/>
</dbReference>
<name>A0A9D9NJD6_9BACT</name>
<dbReference type="PROSITE" id="PS01124">
    <property type="entry name" value="HTH_ARAC_FAMILY_2"/>
    <property type="match status" value="1"/>
</dbReference>
<evidence type="ECO:0000256" key="5">
    <source>
        <dbReference type="SAM" id="Coils"/>
    </source>
</evidence>
<protein>
    <submittedName>
        <fullName evidence="8">Helix-turn-helix domain-containing protein</fullName>
    </submittedName>
</protein>
<dbReference type="PANTHER" id="PTHR43280">
    <property type="entry name" value="ARAC-FAMILY TRANSCRIPTIONAL REGULATOR"/>
    <property type="match status" value="1"/>
</dbReference>
<dbReference type="AlphaFoldDB" id="A0A9D9NJD6"/>
<keyword evidence="6" id="KW-0812">Transmembrane</keyword>
<accession>A0A9D9NJD6</accession>
<keyword evidence="4" id="KW-0802">TPR repeat</keyword>
<feature type="repeat" description="TPR" evidence="4">
    <location>
        <begin position="158"/>
        <end position="191"/>
    </location>
</feature>
<evidence type="ECO:0000313" key="8">
    <source>
        <dbReference type="EMBL" id="MBO8475681.1"/>
    </source>
</evidence>
<reference evidence="8" key="1">
    <citation type="submission" date="2020-10" db="EMBL/GenBank/DDBJ databases">
        <authorList>
            <person name="Gilroy R."/>
        </authorList>
    </citation>
    <scope>NUCLEOTIDE SEQUENCE</scope>
    <source>
        <strain evidence="8">6919</strain>
    </source>
</reference>
<keyword evidence="1" id="KW-0805">Transcription regulation</keyword>
<organism evidence="8 9">
    <name type="scientific">Candidatus Limisoma faecipullorum</name>
    <dbReference type="NCBI Taxonomy" id="2840854"/>
    <lineage>
        <taxon>Bacteria</taxon>
        <taxon>Pseudomonadati</taxon>
        <taxon>Bacteroidota</taxon>
        <taxon>Bacteroidia</taxon>
        <taxon>Bacteroidales</taxon>
        <taxon>Candidatus Limisoma</taxon>
    </lineage>
</organism>
<evidence type="ECO:0000256" key="4">
    <source>
        <dbReference type="PROSITE-ProRule" id="PRU00339"/>
    </source>
</evidence>
<feature type="coiled-coil region" evidence="5">
    <location>
        <begin position="258"/>
        <end position="285"/>
    </location>
</feature>
<dbReference type="SUPFAM" id="SSF46689">
    <property type="entry name" value="Homeodomain-like"/>
    <property type="match status" value="1"/>
</dbReference>
<gene>
    <name evidence="8" type="ORF">IAB88_01650</name>
</gene>